<dbReference type="RefSeq" id="XP_050555867.1">
    <property type="nucleotide sequence ID" value="XM_050699910.1"/>
</dbReference>
<evidence type="ECO:0000313" key="4">
    <source>
        <dbReference type="RefSeq" id="XP_035451378.2"/>
    </source>
</evidence>
<dbReference type="OrthoDB" id="2417221at2759"/>
<dbReference type="AlphaFoldDB" id="A0A9R0DYK3"/>
<keyword evidence="3" id="KW-1185">Reference proteome</keyword>
<name>A0A9R0DYK3_SPOFR</name>
<dbReference type="GeneID" id="118276883"/>
<dbReference type="Proteomes" id="UP000829999">
    <property type="component" value="Chromosome 17"/>
</dbReference>
<evidence type="ECO:0000313" key="5">
    <source>
        <dbReference type="RefSeq" id="XP_050555864.1"/>
    </source>
</evidence>
<feature type="region of interest" description="Disordered" evidence="1">
    <location>
        <begin position="112"/>
        <end position="139"/>
    </location>
</feature>
<dbReference type="RefSeq" id="XP_035451378.2">
    <property type="nucleotide sequence ID" value="XM_035595485.2"/>
</dbReference>
<proteinExistence type="predicted"/>
<protein>
    <submittedName>
        <fullName evidence="4 5">Uncharacterized protein LOC118276883 isoform X1</fullName>
    </submittedName>
</protein>
<evidence type="ECO:0000313" key="7">
    <source>
        <dbReference type="RefSeq" id="XP_050555866.1"/>
    </source>
</evidence>
<dbReference type="RefSeq" id="XP_050555865.1">
    <property type="nucleotide sequence ID" value="XM_050699908.1"/>
</dbReference>
<feature type="chain" id="PRO_5044700644" evidence="2">
    <location>
        <begin position="25"/>
        <end position="233"/>
    </location>
</feature>
<organism evidence="3 8">
    <name type="scientific">Spodoptera frugiperda</name>
    <name type="common">Fall armyworm</name>
    <dbReference type="NCBI Taxonomy" id="7108"/>
    <lineage>
        <taxon>Eukaryota</taxon>
        <taxon>Metazoa</taxon>
        <taxon>Ecdysozoa</taxon>
        <taxon>Arthropoda</taxon>
        <taxon>Hexapoda</taxon>
        <taxon>Insecta</taxon>
        <taxon>Pterygota</taxon>
        <taxon>Neoptera</taxon>
        <taxon>Endopterygota</taxon>
        <taxon>Lepidoptera</taxon>
        <taxon>Glossata</taxon>
        <taxon>Ditrysia</taxon>
        <taxon>Noctuoidea</taxon>
        <taxon>Noctuidae</taxon>
        <taxon>Amphipyrinae</taxon>
        <taxon>Spodoptera</taxon>
    </lineage>
</organism>
<reference evidence="4 5" key="1">
    <citation type="submission" date="2025-04" db="UniProtKB">
        <authorList>
            <consortium name="RefSeq"/>
        </authorList>
    </citation>
    <scope>IDENTIFICATION</scope>
    <source>
        <tissue evidence="4 5">Whole larval tissue</tissue>
    </source>
</reference>
<feature type="compositionally biased region" description="Basic residues" evidence="1">
    <location>
        <begin position="118"/>
        <end position="127"/>
    </location>
</feature>
<evidence type="ECO:0000256" key="2">
    <source>
        <dbReference type="SAM" id="SignalP"/>
    </source>
</evidence>
<evidence type="ECO:0000313" key="6">
    <source>
        <dbReference type="RefSeq" id="XP_050555865.1"/>
    </source>
</evidence>
<dbReference type="RefSeq" id="XP_050555866.1">
    <property type="nucleotide sequence ID" value="XM_050699909.1"/>
</dbReference>
<evidence type="ECO:0000313" key="3">
    <source>
        <dbReference type="Proteomes" id="UP000829999"/>
    </source>
</evidence>
<sequence>MMPSLLVRICLLSITIIAHFVVDAHDFVGTILNENGGQSDSNSRQQQRNNTLVIVIPNPGYESPTNEGKNKDDTRLYVNHPAVNDYLTVQNETGSFKFNNNRRISAYGETTTLSPRDHTKKRIKKQRVYAPKQEDNNDHERRLREIKEHMEQHFTSTLYLYNEAKRIERTNVVMDELRLMAEDIATPRYETLKQKILDCGRLPEVKKHKDIWKKPNNVIIDIQKDPINDNVPS</sequence>
<evidence type="ECO:0000256" key="1">
    <source>
        <dbReference type="SAM" id="MobiDB-lite"/>
    </source>
</evidence>
<dbReference type="RefSeq" id="XP_050555864.1">
    <property type="nucleotide sequence ID" value="XM_050699907.1"/>
</dbReference>
<accession>A0A9R0DYK3</accession>
<keyword evidence="2" id="KW-0732">Signal</keyword>
<gene>
    <name evidence="4 5 6 7 8" type="primary">LOC118276883</name>
</gene>
<evidence type="ECO:0000313" key="8">
    <source>
        <dbReference type="RefSeq" id="XP_050555867.1"/>
    </source>
</evidence>
<feature type="signal peptide" evidence="2">
    <location>
        <begin position="1"/>
        <end position="24"/>
    </location>
</feature>